<evidence type="ECO:0000313" key="3">
    <source>
        <dbReference type="Proteomes" id="UP001221413"/>
    </source>
</evidence>
<proteinExistence type="predicted"/>
<protein>
    <submittedName>
        <fullName evidence="2">Uncharacterized protein</fullName>
    </submittedName>
</protein>
<comment type="caution">
    <text evidence="2">The sequence shown here is derived from an EMBL/GenBank/DDBJ whole genome shotgun (WGS) entry which is preliminary data.</text>
</comment>
<name>A0AAD6IYB8_DREDA</name>
<dbReference type="PROSITE" id="PS51257">
    <property type="entry name" value="PROKAR_LIPOPROTEIN"/>
    <property type="match status" value="1"/>
</dbReference>
<keyword evidence="1" id="KW-1133">Transmembrane helix</keyword>
<gene>
    <name evidence="2" type="ORF">Dda_3664</name>
</gene>
<feature type="transmembrane region" description="Helical" evidence="1">
    <location>
        <begin position="74"/>
        <end position="93"/>
    </location>
</feature>
<keyword evidence="3" id="KW-1185">Reference proteome</keyword>
<reference evidence="2" key="1">
    <citation type="submission" date="2023-01" db="EMBL/GenBank/DDBJ databases">
        <title>The chitinases involved in constricting ring structure development in the nematode-trapping fungus Drechslerella dactyloides.</title>
        <authorList>
            <person name="Wang R."/>
            <person name="Zhang L."/>
            <person name="Tang P."/>
            <person name="Li S."/>
            <person name="Liang L."/>
        </authorList>
    </citation>
    <scope>NUCLEOTIDE SEQUENCE</scope>
    <source>
        <strain evidence="2">YMF1.00031</strain>
    </source>
</reference>
<organism evidence="2 3">
    <name type="scientific">Drechslerella dactyloides</name>
    <name type="common">Nematode-trapping fungus</name>
    <name type="synonym">Arthrobotrys dactyloides</name>
    <dbReference type="NCBI Taxonomy" id="74499"/>
    <lineage>
        <taxon>Eukaryota</taxon>
        <taxon>Fungi</taxon>
        <taxon>Dikarya</taxon>
        <taxon>Ascomycota</taxon>
        <taxon>Pezizomycotina</taxon>
        <taxon>Orbiliomycetes</taxon>
        <taxon>Orbiliales</taxon>
        <taxon>Orbiliaceae</taxon>
        <taxon>Drechslerella</taxon>
    </lineage>
</organism>
<evidence type="ECO:0000313" key="2">
    <source>
        <dbReference type="EMBL" id="KAJ6260999.1"/>
    </source>
</evidence>
<evidence type="ECO:0000256" key="1">
    <source>
        <dbReference type="SAM" id="Phobius"/>
    </source>
</evidence>
<keyword evidence="1" id="KW-0812">Transmembrane</keyword>
<sequence length="94" mass="10010">MKEAQPIGHYTGVGCLIWVIVPDIQALDGIHVHCQNRKKCDAEGRRCTSLHIATSKIAVVKVFPDAAVASAADVTLLAATVLFVMLFGGLPAIR</sequence>
<dbReference type="AlphaFoldDB" id="A0AAD6IYB8"/>
<keyword evidence="1" id="KW-0472">Membrane</keyword>
<dbReference type="EMBL" id="JAQGDS010000004">
    <property type="protein sequence ID" value="KAJ6260999.1"/>
    <property type="molecule type" value="Genomic_DNA"/>
</dbReference>
<dbReference type="Proteomes" id="UP001221413">
    <property type="component" value="Unassembled WGS sequence"/>
</dbReference>
<accession>A0AAD6IYB8</accession>